<evidence type="ECO:0000313" key="2">
    <source>
        <dbReference type="EMBL" id="PSL03446.1"/>
    </source>
</evidence>
<evidence type="ECO:0000259" key="1">
    <source>
        <dbReference type="PROSITE" id="PS51186"/>
    </source>
</evidence>
<dbReference type="PANTHER" id="PTHR43138">
    <property type="entry name" value="ACETYLTRANSFERASE, GNAT FAMILY"/>
    <property type="match status" value="1"/>
</dbReference>
<dbReference type="EMBL" id="PYGF01000007">
    <property type="protein sequence ID" value="PSL03446.1"/>
    <property type="molecule type" value="Genomic_DNA"/>
</dbReference>
<dbReference type="GO" id="GO:0016747">
    <property type="term" value="F:acyltransferase activity, transferring groups other than amino-acyl groups"/>
    <property type="evidence" value="ECO:0007669"/>
    <property type="project" value="InterPro"/>
</dbReference>
<dbReference type="CDD" id="cd04301">
    <property type="entry name" value="NAT_SF"/>
    <property type="match status" value="1"/>
</dbReference>
<dbReference type="Gene3D" id="3.40.630.30">
    <property type="match status" value="1"/>
</dbReference>
<dbReference type="Pfam" id="PF00583">
    <property type="entry name" value="Acetyltransf_1"/>
    <property type="match status" value="1"/>
</dbReference>
<keyword evidence="2" id="KW-0808">Transferase</keyword>
<comment type="caution">
    <text evidence="2">The sequence shown here is derived from an EMBL/GenBank/DDBJ whole genome shotgun (WGS) entry which is preliminary data.</text>
</comment>
<dbReference type="InterPro" id="IPR000182">
    <property type="entry name" value="GNAT_dom"/>
</dbReference>
<name>A0A2P8E1W0_9BACT</name>
<dbReference type="Proteomes" id="UP000240708">
    <property type="component" value="Unassembled WGS sequence"/>
</dbReference>
<keyword evidence="3" id="KW-1185">Reference proteome</keyword>
<dbReference type="InterPro" id="IPR052742">
    <property type="entry name" value="Mito_N-acetyltransferase"/>
</dbReference>
<dbReference type="OrthoDB" id="5319888at2"/>
<dbReference type="AlphaFoldDB" id="A0A2P8E1W0"/>
<dbReference type="InterPro" id="IPR016181">
    <property type="entry name" value="Acyl_CoA_acyltransferase"/>
</dbReference>
<dbReference type="PANTHER" id="PTHR43138:SF1">
    <property type="entry name" value="N-ACETYLTRANSFERASE ACA1"/>
    <property type="match status" value="1"/>
</dbReference>
<evidence type="ECO:0000313" key="3">
    <source>
        <dbReference type="Proteomes" id="UP000240708"/>
    </source>
</evidence>
<dbReference type="SUPFAM" id="SSF55729">
    <property type="entry name" value="Acyl-CoA N-acyltransferases (Nat)"/>
    <property type="match status" value="1"/>
</dbReference>
<dbReference type="RefSeq" id="WP_106567824.1">
    <property type="nucleotide sequence ID" value="NZ_PYGF01000007.1"/>
</dbReference>
<dbReference type="PROSITE" id="PS51186">
    <property type="entry name" value="GNAT"/>
    <property type="match status" value="1"/>
</dbReference>
<gene>
    <name evidence="2" type="ORF">CLV48_107164</name>
</gene>
<organism evidence="2 3">
    <name type="scientific">Cecembia rubra</name>
    <dbReference type="NCBI Taxonomy" id="1485585"/>
    <lineage>
        <taxon>Bacteria</taxon>
        <taxon>Pseudomonadati</taxon>
        <taxon>Bacteroidota</taxon>
        <taxon>Cytophagia</taxon>
        <taxon>Cytophagales</taxon>
        <taxon>Cyclobacteriaceae</taxon>
        <taxon>Cecembia</taxon>
    </lineage>
</organism>
<reference evidence="2 3" key="1">
    <citation type="submission" date="2018-03" db="EMBL/GenBank/DDBJ databases">
        <title>Genomic Encyclopedia of Archaeal and Bacterial Type Strains, Phase II (KMG-II): from individual species to whole genera.</title>
        <authorList>
            <person name="Goeker M."/>
        </authorList>
    </citation>
    <scope>NUCLEOTIDE SEQUENCE [LARGE SCALE GENOMIC DNA]</scope>
    <source>
        <strain evidence="2 3">DSM 28057</strain>
    </source>
</reference>
<keyword evidence="2" id="KW-0012">Acyltransferase</keyword>
<sequence length="162" mass="18019">MEIKKADIERDYDGVWEIFSDVIAGGDAFSFVPETPKCDLKKLWFADIMDTFVAVDKSGKIVGSYYIKPNQPGLGSHIANAGYMVHPEEKGKGIGRLLCEHSIDFARAKGYLGMQFNIVVSTNTSAVKLWKSFGFSIIGTIPQAFRHQKLGLVDAYIMYKSL</sequence>
<proteinExistence type="predicted"/>
<protein>
    <submittedName>
        <fullName evidence="2">L-amino acid N-acyltransferase YncA</fullName>
    </submittedName>
</protein>
<accession>A0A2P8E1W0</accession>
<feature type="domain" description="N-acetyltransferase" evidence="1">
    <location>
        <begin position="1"/>
        <end position="162"/>
    </location>
</feature>